<dbReference type="InterPro" id="IPR003958">
    <property type="entry name" value="CBFA_NFYB_domain"/>
</dbReference>
<comment type="similarity">
    <text evidence="1">Belongs to the NFYB/HAP3 subunit family.</text>
</comment>
<dbReference type="Gene3D" id="1.10.20.10">
    <property type="entry name" value="Histone, subunit A"/>
    <property type="match status" value="1"/>
</dbReference>
<dbReference type="EMBL" id="CAKKNE010000002">
    <property type="protein sequence ID" value="CAH0369501.1"/>
    <property type="molecule type" value="Genomic_DNA"/>
</dbReference>
<dbReference type="CDD" id="cd22907">
    <property type="entry name" value="HFD_NFYB"/>
    <property type="match status" value="1"/>
</dbReference>
<evidence type="ECO:0000313" key="6">
    <source>
        <dbReference type="EMBL" id="CAH0369501.1"/>
    </source>
</evidence>
<evidence type="ECO:0000256" key="4">
    <source>
        <dbReference type="ARBA" id="ARBA00023163"/>
    </source>
</evidence>
<dbReference type="GO" id="GO:0001228">
    <property type="term" value="F:DNA-binding transcription activator activity, RNA polymerase II-specific"/>
    <property type="evidence" value="ECO:0007669"/>
    <property type="project" value="InterPro"/>
</dbReference>
<organism evidence="6 7">
    <name type="scientific">Pelagomonas calceolata</name>
    <dbReference type="NCBI Taxonomy" id="35677"/>
    <lineage>
        <taxon>Eukaryota</taxon>
        <taxon>Sar</taxon>
        <taxon>Stramenopiles</taxon>
        <taxon>Ochrophyta</taxon>
        <taxon>Pelagophyceae</taxon>
        <taxon>Pelagomonadales</taxon>
        <taxon>Pelagomonadaceae</taxon>
        <taxon>Pelagomonas</taxon>
    </lineage>
</organism>
<evidence type="ECO:0000256" key="1">
    <source>
        <dbReference type="ARBA" id="ARBA00009053"/>
    </source>
</evidence>
<dbReference type="PANTHER" id="PTHR11064:SF9">
    <property type="entry name" value="NUCLEAR TRANSCRIPTION FACTOR Y SUBUNIT BETA"/>
    <property type="match status" value="1"/>
</dbReference>
<name>A0A8J2SF69_9STRA</name>
<feature type="domain" description="Transcription factor CBF/NF-Y/archaeal histone" evidence="5">
    <location>
        <begin position="17"/>
        <end position="81"/>
    </location>
</feature>
<keyword evidence="4" id="KW-0804">Transcription</keyword>
<dbReference type="PRINTS" id="PR00615">
    <property type="entry name" value="CCAATSUBUNTA"/>
</dbReference>
<dbReference type="GO" id="GO:0016602">
    <property type="term" value="C:CCAAT-binding factor complex"/>
    <property type="evidence" value="ECO:0007669"/>
    <property type="project" value="InterPro"/>
</dbReference>
<evidence type="ECO:0000313" key="7">
    <source>
        <dbReference type="Proteomes" id="UP000789595"/>
    </source>
</evidence>
<dbReference type="AlphaFoldDB" id="A0A8J2SF69"/>
<dbReference type="GO" id="GO:0000978">
    <property type="term" value="F:RNA polymerase II cis-regulatory region sequence-specific DNA binding"/>
    <property type="evidence" value="ECO:0007669"/>
    <property type="project" value="TreeGrafter"/>
</dbReference>
<proteinExistence type="inferred from homology"/>
<keyword evidence="2" id="KW-0805">Transcription regulation</keyword>
<dbReference type="InterPro" id="IPR009072">
    <property type="entry name" value="Histone-fold"/>
</dbReference>
<protein>
    <recommendedName>
        <fullName evidence="5">Transcription factor CBF/NF-Y/archaeal histone domain-containing protein</fullName>
    </recommendedName>
</protein>
<evidence type="ECO:0000259" key="5">
    <source>
        <dbReference type="Pfam" id="PF00808"/>
    </source>
</evidence>
<accession>A0A8J2SF69</accession>
<gene>
    <name evidence="6" type="ORF">PECAL_2P26250</name>
</gene>
<comment type="caution">
    <text evidence="6">The sequence shown here is derived from an EMBL/GenBank/DDBJ whole genome shotgun (WGS) entry which is preliminary data.</text>
</comment>
<dbReference type="Pfam" id="PF00808">
    <property type="entry name" value="CBFD_NFYB_HMF"/>
    <property type="match status" value="1"/>
</dbReference>
<reference evidence="6" key="1">
    <citation type="submission" date="2021-11" db="EMBL/GenBank/DDBJ databases">
        <authorList>
            <consortium name="Genoscope - CEA"/>
            <person name="William W."/>
        </authorList>
    </citation>
    <scope>NUCLEOTIDE SEQUENCE</scope>
</reference>
<evidence type="ECO:0000256" key="3">
    <source>
        <dbReference type="ARBA" id="ARBA00023125"/>
    </source>
</evidence>
<dbReference type="GO" id="GO:0046982">
    <property type="term" value="F:protein heterodimerization activity"/>
    <property type="evidence" value="ECO:0007669"/>
    <property type="project" value="InterPro"/>
</dbReference>
<sequence length="110" mass="12502">MSAQSPAGGEGREQDRLLPVANIQRIMRRLLPADEKISKDAKEVLQESLSEFVCFVTEEAAGRCAEEKRKTINGDDLIFALQNLGFEEYVPPLQSYLAQYRRVSKQKEKE</sequence>
<dbReference type="OrthoDB" id="386949at2759"/>
<dbReference type="Proteomes" id="UP000789595">
    <property type="component" value="Unassembled WGS sequence"/>
</dbReference>
<evidence type="ECO:0000256" key="2">
    <source>
        <dbReference type="ARBA" id="ARBA00023015"/>
    </source>
</evidence>
<dbReference type="InterPro" id="IPR027113">
    <property type="entry name" value="Transc_fact_NFYB/HAP3"/>
</dbReference>
<dbReference type="SUPFAM" id="SSF47113">
    <property type="entry name" value="Histone-fold"/>
    <property type="match status" value="1"/>
</dbReference>
<keyword evidence="3" id="KW-0238">DNA-binding</keyword>
<dbReference type="PANTHER" id="PTHR11064">
    <property type="entry name" value="CCAAT-BINDING TRANSCRIPTION FACTOR-RELATED"/>
    <property type="match status" value="1"/>
</dbReference>
<keyword evidence="7" id="KW-1185">Reference proteome</keyword>